<organism evidence="5 6">
    <name type="scientific">Tuber aestivum</name>
    <name type="common">summer truffle</name>
    <dbReference type="NCBI Taxonomy" id="59557"/>
    <lineage>
        <taxon>Eukaryota</taxon>
        <taxon>Fungi</taxon>
        <taxon>Dikarya</taxon>
        <taxon>Ascomycota</taxon>
        <taxon>Pezizomycotina</taxon>
        <taxon>Pezizomycetes</taxon>
        <taxon>Pezizales</taxon>
        <taxon>Tuberaceae</taxon>
        <taxon>Tuber</taxon>
    </lineage>
</organism>
<name>A0A292PTF8_9PEZI</name>
<feature type="region of interest" description="Disordered" evidence="4">
    <location>
        <begin position="921"/>
        <end position="945"/>
    </location>
</feature>
<evidence type="ECO:0000256" key="4">
    <source>
        <dbReference type="SAM" id="MobiDB-lite"/>
    </source>
</evidence>
<dbReference type="GO" id="GO:0006355">
    <property type="term" value="P:regulation of DNA-templated transcription"/>
    <property type="evidence" value="ECO:0007669"/>
    <property type="project" value="InterPro"/>
</dbReference>
<feature type="compositionally biased region" description="Basic and acidic residues" evidence="4">
    <location>
        <begin position="1179"/>
        <end position="1190"/>
    </location>
</feature>
<dbReference type="AlphaFoldDB" id="A0A292PTF8"/>
<reference evidence="5" key="1">
    <citation type="submission" date="2015-10" db="EMBL/GenBank/DDBJ databases">
        <authorList>
            <person name="Regsiter A."/>
            <person name="william w."/>
        </authorList>
    </citation>
    <scope>NUCLEOTIDE SEQUENCE</scope>
    <source>
        <strain evidence="5">Montdore</strain>
    </source>
</reference>
<dbReference type="InterPro" id="IPR011990">
    <property type="entry name" value="TPR-like_helical_dom_sf"/>
</dbReference>
<evidence type="ECO:0000256" key="1">
    <source>
        <dbReference type="ARBA" id="ARBA00022737"/>
    </source>
</evidence>
<dbReference type="Proteomes" id="UP001412239">
    <property type="component" value="Unassembled WGS sequence"/>
</dbReference>
<feature type="compositionally biased region" description="Basic and acidic residues" evidence="4">
    <location>
        <begin position="958"/>
        <end position="1035"/>
    </location>
</feature>
<keyword evidence="2 3" id="KW-0802">TPR repeat</keyword>
<protein>
    <recommendedName>
        <fullName evidence="7">TPR-like protein</fullName>
    </recommendedName>
</protein>
<feature type="repeat" description="TPR" evidence="3">
    <location>
        <begin position="553"/>
        <end position="586"/>
    </location>
</feature>
<feature type="repeat" description="TPR" evidence="3">
    <location>
        <begin position="230"/>
        <end position="263"/>
    </location>
</feature>
<dbReference type="InterPro" id="IPR031101">
    <property type="entry name" value="Ctr9"/>
</dbReference>
<dbReference type="SMART" id="SM00028">
    <property type="entry name" value="TPR"/>
    <property type="match status" value="10"/>
</dbReference>
<dbReference type="Pfam" id="PF13181">
    <property type="entry name" value="TPR_8"/>
    <property type="match status" value="2"/>
</dbReference>
<feature type="repeat" description="TPR" evidence="3">
    <location>
        <begin position="265"/>
        <end position="298"/>
    </location>
</feature>
<evidence type="ECO:0000313" key="6">
    <source>
        <dbReference type="Proteomes" id="UP001412239"/>
    </source>
</evidence>
<dbReference type="Pfam" id="PF14559">
    <property type="entry name" value="TPR_19"/>
    <property type="match status" value="1"/>
</dbReference>
<dbReference type="GO" id="GO:0000993">
    <property type="term" value="F:RNA polymerase II complex binding"/>
    <property type="evidence" value="ECO:0007669"/>
    <property type="project" value="TreeGrafter"/>
</dbReference>
<evidence type="ECO:0008006" key="7">
    <source>
        <dbReference type="Google" id="ProtNLM"/>
    </source>
</evidence>
<dbReference type="GO" id="GO:0016593">
    <property type="term" value="C:Cdc73/Paf1 complex"/>
    <property type="evidence" value="ECO:0007669"/>
    <property type="project" value="TreeGrafter"/>
</dbReference>
<dbReference type="GO" id="GO:0006368">
    <property type="term" value="P:transcription elongation by RNA polymerase II"/>
    <property type="evidence" value="ECO:0007669"/>
    <property type="project" value="TreeGrafter"/>
</dbReference>
<keyword evidence="6" id="KW-1185">Reference proteome</keyword>
<gene>
    <name evidence="5" type="ORF">GSTUAT00005846001</name>
</gene>
<dbReference type="PANTHER" id="PTHR14027">
    <property type="entry name" value="RNA POLYMERASE-ASSOCIATED PROTEIN CTR9"/>
    <property type="match status" value="1"/>
</dbReference>
<feature type="compositionally biased region" description="Acidic residues" evidence="4">
    <location>
        <begin position="1153"/>
        <end position="1168"/>
    </location>
</feature>
<evidence type="ECO:0000313" key="5">
    <source>
        <dbReference type="EMBL" id="CUS10081.1"/>
    </source>
</evidence>
<feature type="region of interest" description="Disordered" evidence="4">
    <location>
        <begin position="958"/>
        <end position="1199"/>
    </location>
</feature>
<evidence type="ECO:0000256" key="2">
    <source>
        <dbReference type="ARBA" id="ARBA00022803"/>
    </source>
</evidence>
<evidence type="ECO:0000256" key="3">
    <source>
        <dbReference type="PROSITE-ProRule" id="PRU00339"/>
    </source>
</evidence>
<dbReference type="Gene3D" id="1.25.40.10">
    <property type="entry name" value="Tetratricopeptide repeat domain"/>
    <property type="match status" value="4"/>
</dbReference>
<accession>A0A292PTF8</accession>
<dbReference type="InterPro" id="IPR019734">
    <property type="entry name" value="TPR_rpt"/>
</dbReference>
<dbReference type="SUPFAM" id="SSF48452">
    <property type="entry name" value="TPR-like"/>
    <property type="match status" value="2"/>
</dbReference>
<proteinExistence type="predicted"/>
<dbReference type="EMBL" id="LN891058">
    <property type="protein sequence ID" value="CUS10081.1"/>
    <property type="molecule type" value="Genomic_DNA"/>
</dbReference>
<dbReference type="Pfam" id="PF13432">
    <property type="entry name" value="TPR_16"/>
    <property type="match status" value="1"/>
</dbReference>
<sequence length="1199" mass="135873">MASSLAFPNGHGTIGLSPRARFSDIPRSIDIPVSAGDEEEDDENALVEVDPDMLPDDPTELCTLLENERSPKQYWMYIALAYAKHDKVDFAIEIIAKGLQAKTHEPMPERLPMLHLLTWLYLERSREAAKNVAGMNMSQYLLETMLNPQPYSEGSALISEAKTKDHYLQLATQILNESSRLDPASILVTLARGVYSIFKASVGTADKNTHMDNAAKIFDDAVRTSRATNMLAIMGRARVLYGKGRYEKALESYQEVLTKRPDMDPDPRIGIGLCCWHLGHKDDALVAWERALELDPNSKYAHILKALYHLHVTSNLSEFDPEFINNYRLVIEHTQKAFKLDKQFPLACTTFASHFFIKRGYSQCELLAKKAIEYSDVAAVTADGWFSLARKAHVEGEYEKALGHYKRSDALREGYLPAKLGIGQVQILMKDLGAAKYTFEAIVQANPKCIEARSILGTLYADEVLSAIPRTGFSASKEDVTVLHRKAISLLENVRFTWKAEAKKNDAHHETILLSLARLYENDQPERALQCLLQVEEIYKYLIDNGDDVMMPVQLTNNIATLYWQKGEFNTARTYYQGALNAIPELKEKDEAADTDALATTLTYNLARCEEAAGNIEEATKNYEKLLAYHDDYVDANMRLAYLALRRGAEDGHKRIQKLMQTDGNNLEVRALYGWYLGRQKRKHPIIISEDPEQRHYKHTLQNYEKHDRYSLIGMGNIYLLAARDIKKENEQEREKRRKLYEKAVEFFDKALQLDPKNAYAAQGIAIASVEDRKDLKTAVSMFSKVKETLSKDAHSLVNFGHCLAGLDQWARAIENYESALTKFQLGKDPTTLTCLGKAYFSKGRKERTTEPEKSMESFKNALDYAKRALAIAPDNVMYMFNVAYVQFQIVQFIMSLPETSRSLEDLEAASKGLEGGIQSFSDIARSNNPPYPSSEIEARSTMGKNTFRKQMERAIQKQREYEEKNQAKLAEARRKREEDLRRKREAKEAEEREVEKRNKAIADQRKKMQEEAREFAERKAAEERIREENSDGEKKRKRPSTSGSKSRSTRKRGGKKDGTIDSDSASEPSRRRSKSKSAITDDDEQKPARKRKKLTRRASPTNKGKFKSSEVVNSSDDEDDDDILAPPPAPPPEVPEEGGKKRKRKPARAIDSGDDEDLEDTNEDLFGDDFSKTTGGPKDSDDVEMRDRAPTPGVGDED</sequence>
<dbReference type="PROSITE" id="PS50005">
    <property type="entry name" value="TPR"/>
    <property type="match status" value="3"/>
</dbReference>
<keyword evidence="1" id="KW-0677">Repeat</keyword>
<dbReference type="PANTHER" id="PTHR14027:SF2">
    <property type="entry name" value="RNA POLYMERASE-ASSOCIATED PROTEIN CTR9 HOMOLOG"/>
    <property type="match status" value="1"/>
</dbReference>